<sequence length="304" mass="34214">MINLRYLLPRTSTEGSVNAHGAAKIRDPGKIWNNSAFDDSEIKSPSWLTNKPVLVNLSSKENQSPIGLSKSCVLAHKSKSFKQHPIKTDEEIEIENQISRLFAKLESIRAKKISRNKIQRRGFSVGPTEIMSSATNSKSKQNRRKSCFLKLDDIEDERSRGKNPNLRQAVTTVGSKKVMRKDDLILESVRPKKLFGEPAKKSIKAGRVVPSRYNQATVNSSMKKRSFTEPKSRGGSGTVKKKWDVQKRLDLDDNVVMGEVLLPRIRVGRCVEEAGQAKRVVELVGKKSYFDEEAVCQKLSFDED</sequence>
<accession>A0ACB9GVU6</accession>
<keyword evidence="2" id="KW-1185">Reference proteome</keyword>
<protein>
    <submittedName>
        <fullName evidence="1">Uncharacterized protein</fullName>
    </submittedName>
</protein>
<organism evidence="1 2">
    <name type="scientific">Smallanthus sonchifolius</name>
    <dbReference type="NCBI Taxonomy" id="185202"/>
    <lineage>
        <taxon>Eukaryota</taxon>
        <taxon>Viridiplantae</taxon>
        <taxon>Streptophyta</taxon>
        <taxon>Embryophyta</taxon>
        <taxon>Tracheophyta</taxon>
        <taxon>Spermatophyta</taxon>
        <taxon>Magnoliopsida</taxon>
        <taxon>eudicotyledons</taxon>
        <taxon>Gunneridae</taxon>
        <taxon>Pentapetalae</taxon>
        <taxon>asterids</taxon>
        <taxon>campanulids</taxon>
        <taxon>Asterales</taxon>
        <taxon>Asteraceae</taxon>
        <taxon>Asteroideae</taxon>
        <taxon>Heliantheae alliance</taxon>
        <taxon>Millerieae</taxon>
        <taxon>Smallanthus</taxon>
    </lineage>
</organism>
<proteinExistence type="predicted"/>
<evidence type="ECO:0000313" key="1">
    <source>
        <dbReference type="EMBL" id="KAI3786837.1"/>
    </source>
</evidence>
<dbReference type="Proteomes" id="UP001056120">
    <property type="component" value="Linkage Group LG13"/>
</dbReference>
<dbReference type="EMBL" id="CM042030">
    <property type="protein sequence ID" value="KAI3786837.1"/>
    <property type="molecule type" value="Genomic_DNA"/>
</dbReference>
<reference evidence="2" key="1">
    <citation type="journal article" date="2022" name="Mol. Ecol. Resour.">
        <title>The genomes of chicory, endive, great burdock and yacon provide insights into Asteraceae palaeo-polyploidization history and plant inulin production.</title>
        <authorList>
            <person name="Fan W."/>
            <person name="Wang S."/>
            <person name="Wang H."/>
            <person name="Wang A."/>
            <person name="Jiang F."/>
            <person name="Liu H."/>
            <person name="Zhao H."/>
            <person name="Xu D."/>
            <person name="Zhang Y."/>
        </authorList>
    </citation>
    <scope>NUCLEOTIDE SEQUENCE [LARGE SCALE GENOMIC DNA]</scope>
    <source>
        <strain evidence="2">cv. Yunnan</strain>
    </source>
</reference>
<gene>
    <name evidence="1" type="ORF">L1987_40846</name>
</gene>
<evidence type="ECO:0000313" key="2">
    <source>
        <dbReference type="Proteomes" id="UP001056120"/>
    </source>
</evidence>
<comment type="caution">
    <text evidence="1">The sequence shown here is derived from an EMBL/GenBank/DDBJ whole genome shotgun (WGS) entry which is preliminary data.</text>
</comment>
<name>A0ACB9GVU6_9ASTR</name>
<reference evidence="1 2" key="2">
    <citation type="journal article" date="2022" name="Mol. Ecol. Resour.">
        <title>The genomes of chicory, endive, great burdock and yacon provide insights into Asteraceae paleo-polyploidization history and plant inulin production.</title>
        <authorList>
            <person name="Fan W."/>
            <person name="Wang S."/>
            <person name="Wang H."/>
            <person name="Wang A."/>
            <person name="Jiang F."/>
            <person name="Liu H."/>
            <person name="Zhao H."/>
            <person name="Xu D."/>
            <person name="Zhang Y."/>
        </authorList>
    </citation>
    <scope>NUCLEOTIDE SEQUENCE [LARGE SCALE GENOMIC DNA]</scope>
    <source>
        <strain evidence="2">cv. Yunnan</strain>
        <tissue evidence="1">Leaves</tissue>
    </source>
</reference>